<name>A0A9P8L9U4_9PEZI</name>
<gene>
    <name evidence="1" type="ORF">GP486_005214</name>
</gene>
<evidence type="ECO:0000313" key="2">
    <source>
        <dbReference type="Proteomes" id="UP000750711"/>
    </source>
</evidence>
<evidence type="ECO:0000313" key="1">
    <source>
        <dbReference type="EMBL" id="KAH0556998.1"/>
    </source>
</evidence>
<dbReference type="EMBL" id="JAGHQM010000946">
    <property type="protein sequence ID" value="KAH0556998.1"/>
    <property type="molecule type" value="Genomic_DNA"/>
</dbReference>
<organism evidence="1 2">
    <name type="scientific">Trichoglossum hirsutum</name>
    <dbReference type="NCBI Taxonomy" id="265104"/>
    <lineage>
        <taxon>Eukaryota</taxon>
        <taxon>Fungi</taxon>
        <taxon>Dikarya</taxon>
        <taxon>Ascomycota</taxon>
        <taxon>Pezizomycotina</taxon>
        <taxon>Geoglossomycetes</taxon>
        <taxon>Geoglossales</taxon>
        <taxon>Geoglossaceae</taxon>
        <taxon>Trichoglossum</taxon>
    </lineage>
</organism>
<dbReference type="AlphaFoldDB" id="A0A9P8L9U4"/>
<dbReference type="Proteomes" id="UP000750711">
    <property type="component" value="Unassembled WGS sequence"/>
</dbReference>
<keyword evidence="2" id="KW-1185">Reference proteome</keyword>
<proteinExistence type="predicted"/>
<reference evidence="1" key="1">
    <citation type="submission" date="2021-03" db="EMBL/GenBank/DDBJ databases">
        <title>Comparative genomics and phylogenomic investigation of the class Geoglossomycetes provide insights into ecological specialization and systematics.</title>
        <authorList>
            <person name="Melie T."/>
            <person name="Pirro S."/>
            <person name="Miller A.N."/>
            <person name="Quandt A."/>
        </authorList>
    </citation>
    <scope>NUCLEOTIDE SEQUENCE</scope>
    <source>
        <strain evidence="1">CAQ_001_2017</strain>
    </source>
</reference>
<comment type="caution">
    <text evidence="1">The sequence shown here is derived from an EMBL/GenBank/DDBJ whole genome shotgun (WGS) entry which is preliminary data.</text>
</comment>
<sequence length="101" mass="11201">MDGGIVGVVEVNVDVTGRKVTLLVDDEELVRELVELRLVVVVVEFRVNEVRVTELLEVVELVLVVVLVKRPVEEVVELLPLAGSVRPVIGLPSRKAQRRSK</sequence>
<protein>
    <submittedName>
        <fullName evidence="1">Uncharacterized protein</fullName>
    </submittedName>
</protein>
<accession>A0A9P8L9U4</accession>